<dbReference type="EMBL" id="GBRH01233502">
    <property type="protein sequence ID" value="JAD64393.1"/>
    <property type="molecule type" value="Transcribed_RNA"/>
</dbReference>
<name>A0A0A9BQF8_ARUDO</name>
<accession>A0A0A9BQF8</accession>
<protein>
    <submittedName>
        <fullName evidence="1">Uncharacterized protein</fullName>
    </submittedName>
</protein>
<dbReference type="AlphaFoldDB" id="A0A0A9BQF8"/>
<evidence type="ECO:0000313" key="1">
    <source>
        <dbReference type="EMBL" id="JAD64393.1"/>
    </source>
</evidence>
<reference evidence="1" key="1">
    <citation type="submission" date="2014-09" db="EMBL/GenBank/DDBJ databases">
        <authorList>
            <person name="Magalhaes I.L.F."/>
            <person name="Oliveira U."/>
            <person name="Santos F.R."/>
            <person name="Vidigal T.H.D.A."/>
            <person name="Brescovit A.D."/>
            <person name="Santos A.J."/>
        </authorList>
    </citation>
    <scope>NUCLEOTIDE SEQUENCE</scope>
    <source>
        <tissue evidence="1">Shoot tissue taken approximately 20 cm above the soil surface</tissue>
    </source>
</reference>
<reference evidence="1" key="2">
    <citation type="journal article" date="2015" name="Data Brief">
        <title>Shoot transcriptome of the giant reed, Arundo donax.</title>
        <authorList>
            <person name="Barrero R.A."/>
            <person name="Guerrero F.D."/>
            <person name="Moolhuijzen P."/>
            <person name="Goolsby J.A."/>
            <person name="Tidwell J."/>
            <person name="Bellgard S.E."/>
            <person name="Bellgard M.I."/>
        </authorList>
    </citation>
    <scope>NUCLEOTIDE SEQUENCE</scope>
    <source>
        <tissue evidence="1">Shoot tissue taken approximately 20 cm above the soil surface</tissue>
    </source>
</reference>
<sequence>MTMPSQPKLLNHSRNG</sequence>
<organism evidence="1">
    <name type="scientific">Arundo donax</name>
    <name type="common">Giant reed</name>
    <name type="synonym">Donax arundinaceus</name>
    <dbReference type="NCBI Taxonomy" id="35708"/>
    <lineage>
        <taxon>Eukaryota</taxon>
        <taxon>Viridiplantae</taxon>
        <taxon>Streptophyta</taxon>
        <taxon>Embryophyta</taxon>
        <taxon>Tracheophyta</taxon>
        <taxon>Spermatophyta</taxon>
        <taxon>Magnoliopsida</taxon>
        <taxon>Liliopsida</taxon>
        <taxon>Poales</taxon>
        <taxon>Poaceae</taxon>
        <taxon>PACMAD clade</taxon>
        <taxon>Arundinoideae</taxon>
        <taxon>Arundineae</taxon>
        <taxon>Arundo</taxon>
    </lineage>
</organism>
<proteinExistence type="predicted"/>